<feature type="region of interest" description="Disordered" evidence="6">
    <location>
        <begin position="541"/>
        <end position="560"/>
    </location>
</feature>
<evidence type="ECO:0000256" key="1">
    <source>
        <dbReference type="ARBA" id="ARBA00004141"/>
    </source>
</evidence>
<sequence length="560" mass="60903">MGLKWEQIKHRLEVPKDEDAHYENTTWCNRDLIPMPPERRTWGIWGYFGYWTVSGSCISAWSTGSTLLALGLSPQQAIGVVILGGFLTGLLAVSAGWMGENHHIGFTVSSRFSWGMRGSYFPVVLRVFVACMWFGMQAYWGGQATRVMWGAIIPGFAHMKNFFSESSHLLTNDFIGLIIWMAAFVPLVLVPPERLQIPFAISFVFFAGSCFGLLIWAVHNAGGPGSMFHEPGTADNLGWAFMFGITAILGAWGAGTLGQSDWTRYANRKFAPTLSQLVAAPITIAVTAIIGIIVTSASRDILGGEVMWNPIYLLSDIQENYHSSPRARAGVFFASLGLVSSQLAISVVLNSVSTGMDMAGLCPKYINIIRGSYIMAIIGIATQPWQLVNTADRFLKVLSGFGVFMAPATGVLLADYHVVRRAKLKLNDLYTGNSSSIYWFNKGVNWRAIVAFFSGVWPLLPGLVGTVNSSTDPSMTNWIRLYNLTFIVGLAISFVVFWVLNRVFPPPGLGVEAPFVDEDVLYGLGEESSEDNGIGIGSGRGGEKVGVGADKHPAHATVSA</sequence>
<evidence type="ECO:0000256" key="2">
    <source>
        <dbReference type="ARBA" id="ARBA00008974"/>
    </source>
</evidence>
<feature type="transmembrane region" description="Helical" evidence="7">
    <location>
        <begin position="331"/>
        <end position="353"/>
    </location>
</feature>
<feature type="transmembrane region" description="Helical" evidence="7">
    <location>
        <begin position="120"/>
        <end position="140"/>
    </location>
</feature>
<feature type="transmembrane region" description="Helical" evidence="7">
    <location>
        <begin position="48"/>
        <end position="71"/>
    </location>
</feature>
<feature type="transmembrane region" description="Helical" evidence="7">
    <location>
        <begin position="277"/>
        <end position="298"/>
    </location>
</feature>
<keyword evidence="5 7" id="KW-0472">Membrane</keyword>
<evidence type="ECO:0000256" key="4">
    <source>
        <dbReference type="ARBA" id="ARBA00022989"/>
    </source>
</evidence>
<evidence type="ECO:0008006" key="10">
    <source>
        <dbReference type="Google" id="ProtNLM"/>
    </source>
</evidence>
<comment type="subcellular location">
    <subcellularLocation>
        <location evidence="1">Membrane</location>
        <topology evidence="1">Multi-pass membrane protein</topology>
    </subcellularLocation>
</comment>
<feature type="transmembrane region" description="Helical" evidence="7">
    <location>
        <begin position="197"/>
        <end position="217"/>
    </location>
</feature>
<feature type="transmembrane region" description="Helical" evidence="7">
    <location>
        <begin position="237"/>
        <end position="257"/>
    </location>
</feature>
<evidence type="ECO:0000313" key="8">
    <source>
        <dbReference type="EMBL" id="EXJ82428.1"/>
    </source>
</evidence>
<accession>W9XQF4</accession>
<dbReference type="PANTHER" id="PTHR30618:SF15">
    <property type="entry name" value="NICOTINAMIDE RIBOSIDE TRANSPORTER 1-RELATED"/>
    <property type="match status" value="1"/>
</dbReference>
<comment type="similarity">
    <text evidence="2">Belongs to the purine-cytosine permease (2.A.39) family.</text>
</comment>
<dbReference type="EMBL" id="AMGY01000005">
    <property type="protein sequence ID" value="EXJ82428.1"/>
    <property type="molecule type" value="Genomic_DNA"/>
</dbReference>
<dbReference type="GO" id="GO:0005886">
    <property type="term" value="C:plasma membrane"/>
    <property type="evidence" value="ECO:0007669"/>
    <property type="project" value="TreeGrafter"/>
</dbReference>
<feature type="transmembrane region" description="Helical" evidence="7">
    <location>
        <begin position="77"/>
        <end position="99"/>
    </location>
</feature>
<dbReference type="HOGENOM" id="CLU_021555_3_2_1"/>
<feature type="transmembrane region" description="Helical" evidence="7">
    <location>
        <begin position="397"/>
        <end position="418"/>
    </location>
</feature>
<dbReference type="GO" id="GO:0015205">
    <property type="term" value="F:nucleobase transmembrane transporter activity"/>
    <property type="evidence" value="ECO:0007669"/>
    <property type="project" value="TreeGrafter"/>
</dbReference>
<keyword evidence="3 7" id="KW-0812">Transmembrane</keyword>
<dbReference type="Pfam" id="PF02133">
    <property type="entry name" value="Transp_cyt_pur"/>
    <property type="match status" value="1"/>
</dbReference>
<dbReference type="GeneID" id="19170351"/>
<keyword evidence="4 7" id="KW-1133">Transmembrane helix</keyword>
<reference evidence="8 9" key="1">
    <citation type="submission" date="2013-03" db="EMBL/GenBank/DDBJ databases">
        <title>The Genome Sequence of Capronia epimyces CBS 606.96.</title>
        <authorList>
            <consortium name="The Broad Institute Genomics Platform"/>
            <person name="Cuomo C."/>
            <person name="de Hoog S."/>
            <person name="Gorbushina A."/>
            <person name="Walker B."/>
            <person name="Young S.K."/>
            <person name="Zeng Q."/>
            <person name="Gargeya S."/>
            <person name="Fitzgerald M."/>
            <person name="Haas B."/>
            <person name="Abouelleil A."/>
            <person name="Allen A.W."/>
            <person name="Alvarado L."/>
            <person name="Arachchi H.M."/>
            <person name="Berlin A.M."/>
            <person name="Chapman S.B."/>
            <person name="Gainer-Dewar J."/>
            <person name="Goldberg J."/>
            <person name="Griggs A."/>
            <person name="Gujja S."/>
            <person name="Hansen M."/>
            <person name="Howarth C."/>
            <person name="Imamovic A."/>
            <person name="Ireland A."/>
            <person name="Larimer J."/>
            <person name="McCowan C."/>
            <person name="Murphy C."/>
            <person name="Pearson M."/>
            <person name="Poon T.W."/>
            <person name="Priest M."/>
            <person name="Roberts A."/>
            <person name="Saif S."/>
            <person name="Shea T."/>
            <person name="Sisk P."/>
            <person name="Sykes S."/>
            <person name="Wortman J."/>
            <person name="Nusbaum C."/>
            <person name="Birren B."/>
        </authorList>
    </citation>
    <scope>NUCLEOTIDE SEQUENCE [LARGE SCALE GENOMIC DNA]</scope>
    <source>
        <strain evidence="8 9">CBS 606.96</strain>
    </source>
</reference>
<feature type="transmembrane region" description="Helical" evidence="7">
    <location>
        <begin position="439"/>
        <end position="460"/>
    </location>
</feature>
<evidence type="ECO:0000256" key="6">
    <source>
        <dbReference type="SAM" id="MobiDB-lite"/>
    </source>
</evidence>
<dbReference type="Gene3D" id="1.10.4160.10">
    <property type="entry name" value="Hydantoin permease"/>
    <property type="match status" value="1"/>
</dbReference>
<dbReference type="InterPro" id="IPR045225">
    <property type="entry name" value="Uracil/uridine/allantoin_perm"/>
</dbReference>
<dbReference type="CDD" id="cd11482">
    <property type="entry name" value="SLC-NCS1sbd_NRT1-like"/>
    <property type="match status" value="1"/>
</dbReference>
<dbReference type="AlphaFoldDB" id="W9XQF4"/>
<evidence type="ECO:0000256" key="3">
    <source>
        <dbReference type="ARBA" id="ARBA00022692"/>
    </source>
</evidence>
<protein>
    <recommendedName>
        <fullName evidence="10">NCS1 family nucleobase:cation symporter-1</fullName>
    </recommendedName>
</protein>
<evidence type="ECO:0000313" key="9">
    <source>
        <dbReference type="Proteomes" id="UP000019478"/>
    </source>
</evidence>
<dbReference type="eggNOG" id="KOG2466">
    <property type="taxonomic scope" value="Eukaryota"/>
</dbReference>
<dbReference type="OrthoDB" id="2018619at2759"/>
<organism evidence="8 9">
    <name type="scientific">Capronia epimyces CBS 606.96</name>
    <dbReference type="NCBI Taxonomy" id="1182542"/>
    <lineage>
        <taxon>Eukaryota</taxon>
        <taxon>Fungi</taxon>
        <taxon>Dikarya</taxon>
        <taxon>Ascomycota</taxon>
        <taxon>Pezizomycotina</taxon>
        <taxon>Eurotiomycetes</taxon>
        <taxon>Chaetothyriomycetidae</taxon>
        <taxon>Chaetothyriales</taxon>
        <taxon>Herpotrichiellaceae</taxon>
        <taxon>Capronia</taxon>
    </lineage>
</organism>
<evidence type="ECO:0000256" key="7">
    <source>
        <dbReference type="SAM" id="Phobius"/>
    </source>
</evidence>
<gene>
    <name evidence="8" type="ORF">A1O3_06241</name>
</gene>
<dbReference type="PANTHER" id="PTHR30618">
    <property type="entry name" value="NCS1 FAMILY PURINE/PYRIMIDINE TRANSPORTER"/>
    <property type="match status" value="1"/>
</dbReference>
<name>W9XQF4_9EURO</name>
<dbReference type="RefSeq" id="XP_007734551.1">
    <property type="nucleotide sequence ID" value="XM_007736361.1"/>
</dbReference>
<feature type="transmembrane region" description="Helical" evidence="7">
    <location>
        <begin position="169"/>
        <end position="190"/>
    </location>
</feature>
<feature type="transmembrane region" description="Helical" evidence="7">
    <location>
        <begin position="365"/>
        <end position="385"/>
    </location>
</feature>
<proteinExistence type="inferred from homology"/>
<keyword evidence="9" id="KW-1185">Reference proteome</keyword>
<dbReference type="InterPro" id="IPR001248">
    <property type="entry name" value="Pur-cyt_permease"/>
</dbReference>
<dbReference type="Proteomes" id="UP000019478">
    <property type="component" value="Unassembled WGS sequence"/>
</dbReference>
<evidence type="ECO:0000256" key="5">
    <source>
        <dbReference type="ARBA" id="ARBA00023136"/>
    </source>
</evidence>
<comment type="caution">
    <text evidence="8">The sequence shown here is derived from an EMBL/GenBank/DDBJ whole genome shotgun (WGS) entry which is preliminary data.</text>
</comment>
<feature type="transmembrane region" description="Helical" evidence="7">
    <location>
        <begin position="480"/>
        <end position="500"/>
    </location>
</feature>